<reference evidence="5" key="1">
    <citation type="submission" date="2018-12" db="EMBL/GenBank/DDBJ databases">
        <title>Genome sequence of Peanibacillus sp.</title>
        <authorList>
            <person name="Subramani G."/>
            <person name="Srinivasan S."/>
            <person name="Kim M.K."/>
        </authorList>
    </citation>
    <scope>NUCLEOTIDE SEQUENCE [LARGE SCALE GENOMIC DNA]</scope>
    <source>
        <strain evidence="5">18JY67-1</strain>
    </source>
</reference>
<dbReference type="Proteomes" id="UP000272528">
    <property type="component" value="Chromosome"/>
</dbReference>
<dbReference type="PANTHER" id="PTHR22550:SF5">
    <property type="entry name" value="LEUCINE ZIPPER PROTEIN 4"/>
    <property type="match status" value="1"/>
</dbReference>
<dbReference type="InterPro" id="IPR004995">
    <property type="entry name" value="Spore_Ger"/>
</dbReference>
<evidence type="ECO:0000256" key="2">
    <source>
        <dbReference type="ARBA" id="ARBA00023136"/>
    </source>
</evidence>
<feature type="transmembrane region" description="Helical" evidence="3">
    <location>
        <begin position="348"/>
        <end position="366"/>
    </location>
</feature>
<name>A0A3S9A6H8_9BACL</name>
<keyword evidence="3" id="KW-0812">Transmembrane</keyword>
<dbReference type="AlphaFoldDB" id="A0A3S9A6H8"/>
<evidence type="ECO:0000313" key="5">
    <source>
        <dbReference type="Proteomes" id="UP000272528"/>
    </source>
</evidence>
<proteinExistence type="inferred from homology"/>
<dbReference type="RefSeq" id="WP_126017021.1">
    <property type="nucleotide sequence ID" value="NZ_CP034437.1"/>
</dbReference>
<evidence type="ECO:0000256" key="3">
    <source>
        <dbReference type="SAM" id="Phobius"/>
    </source>
</evidence>
<dbReference type="GO" id="GO:0009847">
    <property type="term" value="P:spore germination"/>
    <property type="evidence" value="ECO:0007669"/>
    <property type="project" value="InterPro"/>
</dbReference>
<protein>
    <submittedName>
        <fullName evidence="4">Spore germination protein</fullName>
    </submittedName>
</protein>
<organism evidence="4 5">
    <name type="scientific">Paenibacillus albus</name>
    <dbReference type="NCBI Taxonomy" id="2495582"/>
    <lineage>
        <taxon>Bacteria</taxon>
        <taxon>Bacillati</taxon>
        <taxon>Bacillota</taxon>
        <taxon>Bacilli</taxon>
        <taxon>Bacillales</taxon>
        <taxon>Paenibacillaceae</taxon>
        <taxon>Paenibacillus</taxon>
    </lineage>
</organism>
<gene>
    <name evidence="4" type="ORF">EJC50_17780</name>
</gene>
<evidence type="ECO:0000256" key="1">
    <source>
        <dbReference type="ARBA" id="ARBA00005278"/>
    </source>
</evidence>
<sequence length="491" mass="55231">MLTNLLEQIGVSAKSNDFQQITITIKEARIHFSYYKTLINQEQFHHDILSFMQISNCEVHALHELESMIPIEGIKMSSQLDDILLGLTRGAIFVQMDPQLHEGLLIEIPNPKLGRRDYNDTQNEFSVVGPKIGFVENLDTNLTLLRKGLSTEKLKFEELTIGSMSKTRVVIASIEGLTNPQHVNTARQRLLDLDFDVVFETSLLEQLITDNSNSPFPVFLSSERLDRIMYSLLNGEMAIICDGSSSIITGPTSLFSFIISPEDYYLPWIMGSFFRLIRYFGVAFSIFATSFYVAILTFHYTVIPRDLLGPIIESRSNVPFPPLLEVLFLEITIELLREAGSRLPTKVSQTLGIVGGIILGQAAVAAGLTSNILLIIVSLSALASFTTPIFKISNTIRFLRFPLIILASIWGGLGIMIGLILILGHLLRLKSLGTPYIVPLFPFRINSFSDSIIRSNYTMLYNRFFTTRPLSKQRFTVRSNNRDVGDDYNNE</sequence>
<keyword evidence="3" id="KW-1133">Transmembrane helix</keyword>
<dbReference type="InterPro" id="IPR050768">
    <property type="entry name" value="UPF0353/GerABKA_families"/>
</dbReference>
<keyword evidence="5" id="KW-1185">Reference proteome</keyword>
<dbReference type="PIRSF" id="PIRSF005690">
    <property type="entry name" value="GerBA"/>
    <property type="match status" value="1"/>
</dbReference>
<comment type="similarity">
    <text evidence="1">Belongs to the GerABKA family.</text>
</comment>
<dbReference type="EMBL" id="CP034437">
    <property type="protein sequence ID" value="AZN41314.1"/>
    <property type="molecule type" value="Genomic_DNA"/>
</dbReference>
<evidence type="ECO:0000313" key="4">
    <source>
        <dbReference type="EMBL" id="AZN41314.1"/>
    </source>
</evidence>
<dbReference type="OrthoDB" id="1726708at2"/>
<feature type="transmembrane region" description="Helical" evidence="3">
    <location>
        <begin position="276"/>
        <end position="298"/>
    </location>
</feature>
<dbReference type="KEGG" id="palb:EJC50_17780"/>
<keyword evidence="2 3" id="KW-0472">Membrane</keyword>
<dbReference type="PANTHER" id="PTHR22550">
    <property type="entry name" value="SPORE GERMINATION PROTEIN"/>
    <property type="match status" value="1"/>
</dbReference>
<accession>A0A3S9A6H8</accession>
<feature type="transmembrane region" description="Helical" evidence="3">
    <location>
        <begin position="402"/>
        <end position="427"/>
    </location>
</feature>
<dbReference type="Pfam" id="PF03323">
    <property type="entry name" value="GerA"/>
    <property type="match status" value="1"/>
</dbReference>
<dbReference type="GO" id="GO:0016020">
    <property type="term" value="C:membrane"/>
    <property type="evidence" value="ECO:0007669"/>
    <property type="project" value="InterPro"/>
</dbReference>
<feature type="transmembrane region" description="Helical" evidence="3">
    <location>
        <begin position="372"/>
        <end position="390"/>
    </location>
</feature>